<dbReference type="RefSeq" id="WP_012882804.1">
    <property type="nucleotide sequence ID" value="NZ_CP025799.1"/>
</dbReference>
<comment type="subcellular location">
    <subcellularLocation>
        <location evidence="1 12">Cell inner membrane</location>
        <topology evidence="1 12">Multi-pass membrane protein</topology>
    </subcellularLocation>
    <subcellularLocation>
        <location evidence="11">Cell membrane</location>
        <topology evidence="11">Multi-pass membrane protein</topology>
    </subcellularLocation>
</comment>
<feature type="transmembrane region" description="Helical" evidence="11">
    <location>
        <begin position="7"/>
        <end position="27"/>
    </location>
</feature>
<evidence type="ECO:0000313" key="16">
    <source>
        <dbReference type="Proteomes" id="UP000500801"/>
    </source>
</evidence>
<organism evidence="14 16">
    <name type="scientific">Dickeya zeae</name>
    <dbReference type="NCBI Taxonomy" id="204042"/>
    <lineage>
        <taxon>Bacteria</taxon>
        <taxon>Pseudomonadati</taxon>
        <taxon>Pseudomonadota</taxon>
        <taxon>Gammaproteobacteria</taxon>
        <taxon>Enterobacterales</taxon>
        <taxon>Pectobacteriaceae</taxon>
        <taxon>Dickeya</taxon>
    </lineage>
</organism>
<accession>A0A2K9QAB0</accession>
<keyword evidence="5 11" id="KW-0813">Transport</keyword>
<dbReference type="GO" id="GO:0005886">
    <property type="term" value="C:plasma membrane"/>
    <property type="evidence" value="ECO:0007669"/>
    <property type="project" value="UniProtKB-SubCell"/>
</dbReference>
<evidence type="ECO:0000256" key="4">
    <source>
        <dbReference type="ARBA" id="ARBA00020515"/>
    </source>
</evidence>
<keyword evidence="6 12" id="KW-1003">Cell membrane</keyword>
<feature type="domain" description="ABC transmembrane type-1" evidence="13">
    <location>
        <begin position="68"/>
        <end position="257"/>
    </location>
</feature>
<keyword evidence="17" id="KW-1185">Reference proteome</keyword>
<evidence type="ECO:0000256" key="10">
    <source>
        <dbReference type="ARBA" id="ARBA00023136"/>
    </source>
</evidence>
<comment type="similarity">
    <text evidence="2">Belongs to the binding-protein-dependent transport system permease family. UgpAE subfamily.</text>
</comment>
<dbReference type="GeneID" id="60866343"/>
<comment type="subunit">
    <text evidence="3 12">The complex is composed of two ATP-binding proteins (UgpC), two transmembrane proteins (UgpA and UgpE) and a solute-binding protein (UgpB).</text>
</comment>
<evidence type="ECO:0000256" key="8">
    <source>
        <dbReference type="ARBA" id="ARBA00022692"/>
    </source>
</evidence>
<feature type="transmembrane region" description="Helical" evidence="11">
    <location>
        <begin position="239"/>
        <end position="257"/>
    </location>
</feature>
<dbReference type="InterPro" id="IPR035906">
    <property type="entry name" value="MetI-like_sf"/>
</dbReference>
<dbReference type="CDD" id="cd06261">
    <property type="entry name" value="TM_PBP2"/>
    <property type="match status" value="1"/>
</dbReference>
<dbReference type="Pfam" id="PF00528">
    <property type="entry name" value="BPD_transp_1"/>
    <property type="match status" value="1"/>
</dbReference>
<dbReference type="PANTHER" id="PTHR43744">
    <property type="entry name" value="ABC TRANSPORTER PERMEASE PROTEIN MG189-RELATED-RELATED"/>
    <property type="match status" value="1"/>
</dbReference>
<dbReference type="EMBL" id="CP033622">
    <property type="protein sequence ID" value="QIZ52989.1"/>
    <property type="molecule type" value="Genomic_DNA"/>
</dbReference>
<dbReference type="AlphaFoldDB" id="A0A2K9QAB0"/>
<proteinExistence type="inferred from homology"/>
<dbReference type="PROSITE" id="PS50928">
    <property type="entry name" value="ABC_TM1"/>
    <property type="match status" value="1"/>
</dbReference>
<feature type="transmembrane region" description="Helical" evidence="11">
    <location>
        <begin position="72"/>
        <end position="94"/>
    </location>
</feature>
<keyword evidence="10 11" id="KW-0472">Membrane</keyword>
<dbReference type="InterPro" id="IPR000515">
    <property type="entry name" value="MetI-like"/>
</dbReference>
<dbReference type="Proteomes" id="UP000500801">
    <property type="component" value="Chromosome"/>
</dbReference>
<dbReference type="Gene3D" id="1.10.3720.10">
    <property type="entry name" value="MetI-like"/>
    <property type="match status" value="1"/>
</dbReference>
<reference evidence="15 17" key="2">
    <citation type="submission" date="2019-06" db="EMBL/GenBank/DDBJ databases">
        <title>Complete genome of Dickeya zeae PL65.</title>
        <authorList>
            <person name="Boluk G."/>
            <person name="Arif M."/>
        </authorList>
    </citation>
    <scope>NUCLEOTIDE SEQUENCE [LARGE SCALE GENOMIC DNA]</scope>
    <source>
        <strain evidence="15 17">PL65</strain>
    </source>
</reference>
<evidence type="ECO:0000256" key="6">
    <source>
        <dbReference type="ARBA" id="ARBA00022475"/>
    </source>
</evidence>
<evidence type="ECO:0000256" key="7">
    <source>
        <dbReference type="ARBA" id="ARBA00022519"/>
    </source>
</evidence>
<evidence type="ECO:0000256" key="9">
    <source>
        <dbReference type="ARBA" id="ARBA00022989"/>
    </source>
</evidence>
<reference evidence="14 16" key="1">
    <citation type="submission" date="2018-11" db="EMBL/GenBank/DDBJ databases">
        <title>Complete genome sequence of Dickeya zeae strain CE1 infecting Canna edulis Ker-Gawl. in China.</title>
        <authorList>
            <person name="Zhang J."/>
            <person name="Lin B."/>
            <person name="Shen H."/>
            <person name="Jiang S."/>
            <person name="Pu X."/>
            <person name="Sun D."/>
        </authorList>
    </citation>
    <scope>NUCLEOTIDE SEQUENCE [LARGE SCALE GENOMIC DNA]</scope>
    <source>
        <strain evidence="14 16">CE1</strain>
    </source>
</reference>
<evidence type="ECO:0000256" key="11">
    <source>
        <dbReference type="RuleBase" id="RU363032"/>
    </source>
</evidence>
<dbReference type="GO" id="GO:0055085">
    <property type="term" value="P:transmembrane transport"/>
    <property type="evidence" value="ECO:0007669"/>
    <property type="project" value="InterPro"/>
</dbReference>
<evidence type="ECO:0000256" key="12">
    <source>
        <dbReference type="RuleBase" id="RU363056"/>
    </source>
</evidence>
<evidence type="ECO:0000259" key="13">
    <source>
        <dbReference type="PROSITE" id="PS50928"/>
    </source>
</evidence>
<comment type="function">
    <text evidence="12">Part of the ABC transporter complex UgpBAEC involved in sn-glycerol-3-phosphate (G3P) import. Probably responsible for the translocation of the substrate across the membrane.</text>
</comment>
<dbReference type="SUPFAM" id="SSF161098">
    <property type="entry name" value="MetI-like"/>
    <property type="match status" value="1"/>
</dbReference>
<dbReference type="EMBL" id="CP040817">
    <property type="protein sequence ID" value="QYM93094.1"/>
    <property type="molecule type" value="Genomic_DNA"/>
</dbReference>
<keyword evidence="9 11" id="KW-1133">Transmembrane helix</keyword>
<gene>
    <name evidence="12" type="primary">ugpE</name>
    <name evidence="14" type="ORF">DWG24_20710</name>
    <name evidence="15" type="ORF">FGI21_15080</name>
</gene>
<evidence type="ECO:0000256" key="2">
    <source>
        <dbReference type="ARBA" id="ARBA00008852"/>
    </source>
</evidence>
<protein>
    <recommendedName>
        <fullName evidence="4 12">sn-glycerol-3-phosphate transport system permease protein UgpE</fullName>
    </recommendedName>
</protein>
<dbReference type="PANTHER" id="PTHR43744:SF8">
    <property type="entry name" value="SN-GLYCEROL-3-PHOSPHATE TRANSPORT SYSTEM PERMEASE PROTEIN UGPE"/>
    <property type="match status" value="1"/>
</dbReference>
<feature type="transmembrane region" description="Helical" evidence="11">
    <location>
        <begin position="136"/>
        <end position="157"/>
    </location>
</feature>
<evidence type="ECO:0000256" key="5">
    <source>
        <dbReference type="ARBA" id="ARBA00022448"/>
    </source>
</evidence>
<name>A0A2K9QAB0_9GAMM</name>
<evidence type="ECO:0000313" key="17">
    <source>
        <dbReference type="Proteomes" id="UP000824976"/>
    </source>
</evidence>
<feature type="transmembrane region" description="Helical" evidence="11">
    <location>
        <begin position="178"/>
        <end position="201"/>
    </location>
</feature>
<feature type="transmembrane region" description="Helical" evidence="11">
    <location>
        <begin position="103"/>
        <end position="124"/>
    </location>
</feature>
<keyword evidence="8 11" id="KW-0812">Transmembrane</keyword>
<evidence type="ECO:0000313" key="14">
    <source>
        <dbReference type="EMBL" id="QIZ52989.1"/>
    </source>
</evidence>
<keyword evidence="7 12" id="KW-0997">Cell inner membrane</keyword>
<evidence type="ECO:0000313" key="15">
    <source>
        <dbReference type="EMBL" id="QYM93094.1"/>
    </source>
</evidence>
<evidence type="ECO:0000256" key="3">
    <source>
        <dbReference type="ARBA" id="ARBA00011557"/>
    </source>
</evidence>
<evidence type="ECO:0000256" key="1">
    <source>
        <dbReference type="ARBA" id="ARBA00004429"/>
    </source>
</evidence>
<dbReference type="Proteomes" id="UP000824976">
    <property type="component" value="Chromosome"/>
</dbReference>
<sequence length="272" mass="30788">MKGSSLLTRWIIIGFMLLFFLLPPIWIFSNALKSVDEIFAWPPSLWPENATLENFVDVFVNTNFVHTLGNSFFVSVLSSLLSVTISVMAGYALAKFRFRGDTLVFMVIMCALMIPLQIILIPIFLLLRDLHLLNTLWGVIIAPAATPTGVFLMRQYIRNIPDSLLEAARLEGTGEWRILWRIVVPLSLPAIATLAAFTFVWRWNDFLWPFLVISDQSQWTVQLALASNVGQFDINWPRLLAMSAMAVLPMLAIFLALQRYFMNGLMAGATKE</sequence>